<dbReference type="InterPro" id="IPR026170">
    <property type="entry name" value="FAM173A/B"/>
</dbReference>
<dbReference type="InterPro" id="IPR041698">
    <property type="entry name" value="Methyltransf_25"/>
</dbReference>
<organism evidence="5 6">
    <name type="scientific">Yanghanlia caeni</name>
    <dbReference type="NCBI Taxonomy" id="3064283"/>
    <lineage>
        <taxon>Bacteria</taxon>
        <taxon>Pseudomonadati</taxon>
        <taxon>Pseudomonadota</taxon>
        <taxon>Betaproteobacteria</taxon>
        <taxon>Burkholderiales</taxon>
        <taxon>Alcaligenaceae</taxon>
        <taxon>Yanghanlia</taxon>
    </lineage>
</organism>
<dbReference type="GO" id="GO:0032259">
    <property type="term" value="P:methylation"/>
    <property type="evidence" value="ECO:0007669"/>
    <property type="project" value="UniProtKB-KW"/>
</dbReference>
<dbReference type="RefSeq" id="WP_347287040.1">
    <property type="nucleotide sequence ID" value="NZ_JAUZQE010000016.1"/>
</dbReference>
<evidence type="ECO:0000313" key="5">
    <source>
        <dbReference type="EMBL" id="MDR4126046.1"/>
    </source>
</evidence>
<comment type="caution">
    <text evidence="5">The sequence shown here is derived from an EMBL/GenBank/DDBJ whole genome shotgun (WGS) entry which is preliminary data.</text>
</comment>
<reference evidence="5 6" key="1">
    <citation type="submission" date="2023-08" db="EMBL/GenBank/DDBJ databases">
        <title>Alcaligenaceae gen. nov., a novel taxon isolated from the sludge of Yixing Pesticide Factory.</title>
        <authorList>
            <person name="Ruan L."/>
        </authorList>
    </citation>
    <scope>NUCLEOTIDE SEQUENCE [LARGE SCALE GENOMIC DNA]</scope>
    <source>
        <strain evidence="5 6">LG-2</strain>
    </source>
</reference>
<evidence type="ECO:0000259" key="4">
    <source>
        <dbReference type="Pfam" id="PF13649"/>
    </source>
</evidence>
<dbReference type="Proteomes" id="UP001232156">
    <property type="component" value="Unassembled WGS sequence"/>
</dbReference>
<dbReference type="EMBL" id="JAUZQE010000016">
    <property type="protein sequence ID" value="MDR4126046.1"/>
    <property type="molecule type" value="Genomic_DNA"/>
</dbReference>
<evidence type="ECO:0000256" key="2">
    <source>
        <dbReference type="ARBA" id="ARBA00022679"/>
    </source>
</evidence>
<gene>
    <name evidence="5" type="ORF">Q8947_08635</name>
</gene>
<dbReference type="Pfam" id="PF13649">
    <property type="entry name" value="Methyltransf_25"/>
    <property type="match status" value="1"/>
</dbReference>
<name>A0ABU1D6H5_9BURK</name>
<evidence type="ECO:0000256" key="3">
    <source>
        <dbReference type="ARBA" id="ARBA00022691"/>
    </source>
</evidence>
<feature type="domain" description="Methyltransferase" evidence="4">
    <location>
        <begin position="65"/>
        <end position="131"/>
    </location>
</feature>
<accession>A0ABU1D6H5</accession>
<dbReference type="CDD" id="cd02440">
    <property type="entry name" value="AdoMet_MTases"/>
    <property type="match status" value="1"/>
</dbReference>
<proteinExistence type="predicted"/>
<dbReference type="PANTHER" id="PTHR13610">
    <property type="entry name" value="METHYLTRANSFERASE DOMAIN-CONTAINING PROTEIN"/>
    <property type="match status" value="1"/>
</dbReference>
<dbReference type="PANTHER" id="PTHR13610:SF11">
    <property type="entry name" value="METHYLTRANSFERASE DOMAIN-CONTAINING PROTEIN"/>
    <property type="match status" value="1"/>
</dbReference>
<dbReference type="GO" id="GO:0008168">
    <property type="term" value="F:methyltransferase activity"/>
    <property type="evidence" value="ECO:0007669"/>
    <property type="project" value="UniProtKB-KW"/>
</dbReference>
<dbReference type="InterPro" id="IPR029063">
    <property type="entry name" value="SAM-dependent_MTases_sf"/>
</dbReference>
<sequence length="275" mass="29476">MPIVRGFSFLTDYRKLVLAGIASLGFIMAQPARAAYTLDVPFVPTPYEVVDRMLAIAQVGPDDHVIDLGSGDGRIAIAAVRKYGARSALGVDLNPERVAEARANAESAGVSDKVEFREADLFETDFSSATVLTMYLLPDVNLALRDTILKLAPGTRVVSHAFDMDEWEADVYERVDGRSVLMWVVPARVEGRWKLEGPDGVMQLDLQQQFQQISGTAGTAQATALPVSGSLNGAAITLVVGEGDSARTFTGNVQGDSMLVAPAGSMDTNWKGSRL</sequence>
<keyword evidence="3" id="KW-0949">S-adenosyl-L-methionine</keyword>
<evidence type="ECO:0000256" key="1">
    <source>
        <dbReference type="ARBA" id="ARBA00022603"/>
    </source>
</evidence>
<keyword evidence="2 5" id="KW-0808">Transferase</keyword>
<dbReference type="Gene3D" id="3.40.50.150">
    <property type="entry name" value="Vaccinia Virus protein VP39"/>
    <property type="match status" value="1"/>
</dbReference>
<keyword evidence="6" id="KW-1185">Reference proteome</keyword>
<evidence type="ECO:0000313" key="6">
    <source>
        <dbReference type="Proteomes" id="UP001232156"/>
    </source>
</evidence>
<keyword evidence="1 5" id="KW-0489">Methyltransferase</keyword>
<dbReference type="EC" id="2.1.-.-" evidence="5"/>
<dbReference type="SUPFAM" id="SSF53335">
    <property type="entry name" value="S-adenosyl-L-methionine-dependent methyltransferases"/>
    <property type="match status" value="1"/>
</dbReference>
<protein>
    <submittedName>
        <fullName evidence="5">Class I SAM-dependent methyltransferase</fullName>
        <ecNumber evidence="5">2.1.-.-</ecNumber>
    </submittedName>
</protein>